<feature type="region of interest" description="Disordered" evidence="1">
    <location>
        <begin position="52"/>
        <end position="81"/>
    </location>
</feature>
<evidence type="ECO:0000256" key="3">
    <source>
        <dbReference type="SAM" id="SignalP"/>
    </source>
</evidence>
<evidence type="ECO:0000256" key="1">
    <source>
        <dbReference type="SAM" id="MobiDB-lite"/>
    </source>
</evidence>
<keyword evidence="2" id="KW-1133">Transmembrane helix</keyword>
<evidence type="ECO:0000313" key="4">
    <source>
        <dbReference type="Proteomes" id="UP000192223"/>
    </source>
</evidence>
<proteinExistence type="predicted"/>
<feature type="transmembrane region" description="Helical" evidence="2">
    <location>
        <begin position="456"/>
        <end position="479"/>
    </location>
</feature>
<keyword evidence="3" id="KW-0732">Signal</keyword>
<evidence type="ECO:0000313" key="5">
    <source>
        <dbReference type="RefSeq" id="XP_018319391.1"/>
    </source>
</evidence>
<dbReference type="RefSeq" id="XP_018319391.1">
    <property type="nucleotide sequence ID" value="XM_018463889.1"/>
</dbReference>
<reference evidence="5" key="1">
    <citation type="submission" date="2025-08" db="UniProtKB">
        <authorList>
            <consortium name="RefSeq"/>
        </authorList>
    </citation>
    <scope>IDENTIFICATION</scope>
    <source>
        <tissue evidence="5">Entire body</tissue>
    </source>
</reference>
<keyword evidence="2" id="KW-0472">Membrane</keyword>
<dbReference type="KEGG" id="apln:108732888"/>
<keyword evidence="2" id="KW-0812">Transmembrane</keyword>
<dbReference type="InParanoid" id="A0A1W4W5I9"/>
<protein>
    <submittedName>
        <fullName evidence="5">Uncharacterized protein LOC108732888</fullName>
    </submittedName>
</protein>
<organism evidence="4 5">
    <name type="scientific">Agrilus planipennis</name>
    <name type="common">Emerald ash borer</name>
    <name type="synonym">Agrilus marcopoli</name>
    <dbReference type="NCBI Taxonomy" id="224129"/>
    <lineage>
        <taxon>Eukaryota</taxon>
        <taxon>Metazoa</taxon>
        <taxon>Ecdysozoa</taxon>
        <taxon>Arthropoda</taxon>
        <taxon>Hexapoda</taxon>
        <taxon>Insecta</taxon>
        <taxon>Pterygota</taxon>
        <taxon>Neoptera</taxon>
        <taxon>Endopterygota</taxon>
        <taxon>Coleoptera</taxon>
        <taxon>Polyphaga</taxon>
        <taxon>Elateriformia</taxon>
        <taxon>Buprestoidea</taxon>
        <taxon>Buprestidae</taxon>
        <taxon>Agrilinae</taxon>
        <taxon>Agrilus</taxon>
    </lineage>
</organism>
<evidence type="ECO:0000256" key="2">
    <source>
        <dbReference type="SAM" id="Phobius"/>
    </source>
</evidence>
<gene>
    <name evidence="5" type="primary">LOC108732888</name>
</gene>
<dbReference type="GeneID" id="108732888"/>
<feature type="compositionally biased region" description="Polar residues" evidence="1">
    <location>
        <begin position="256"/>
        <end position="276"/>
    </location>
</feature>
<accession>A0A1W4W5I9</accession>
<dbReference type="OrthoDB" id="8185211at2759"/>
<feature type="region of interest" description="Disordered" evidence="1">
    <location>
        <begin position="219"/>
        <end position="294"/>
    </location>
</feature>
<feature type="signal peptide" evidence="3">
    <location>
        <begin position="1"/>
        <end position="18"/>
    </location>
</feature>
<dbReference type="AlphaFoldDB" id="A0A1W4W5I9"/>
<feature type="compositionally biased region" description="Polar residues" evidence="1">
    <location>
        <begin position="124"/>
        <end position="137"/>
    </location>
</feature>
<name>A0A1W4W5I9_AGRPL</name>
<feature type="chain" id="PRO_5010720920" evidence="3">
    <location>
        <begin position="19"/>
        <end position="500"/>
    </location>
</feature>
<sequence>MYLIFTVLCSGCVLLCLGDDDGFATTSYDYKKSAPHRWQLNNEDSTELNIKRNNIADTTHFPDTLESPDERGEEPESSEFNSDALKSFLQTYAKKFKKPTQSNDRFSEETEEEIASSELPKLESISSSEKGNVPQTADKSKSWDLMSIRKTSNPFDHKTGWVSLEAVPWSVSKVSKWEGKPDIKPHPNDQEIPKIPIHHQMYPKPDYQQQENDNFARPEAFYKPKPNYNTYKPQYNDFPPDPNENEEHYYRPPTRPNYSQPPFQKYPQNSFPQQLETESEYDQRPPVRKYTTQKPFKNRFENYQNGGPGHSHYGDLITDGKPPNFPSYNDYYNRRLTASLDDHPPQHPENGNVLPPLEDSNVNMTTSHGGLLQVESTFQSVEEAQKQHAEKEKLKRRKATTALPPTTKKPWRIWRKKFQPTATTDGYIHSNEQTETVQNFPKTVAIASNPAGHDSAAVLAAVGAGMIPATMAMLVPMAMGGRRRRRSTKKLVYSFPLFNH</sequence>
<dbReference type="Proteomes" id="UP000192223">
    <property type="component" value="Unplaced"/>
</dbReference>
<dbReference type="STRING" id="224129.A0A1W4W5I9"/>
<keyword evidence="4" id="KW-1185">Reference proteome</keyword>
<feature type="region of interest" description="Disordered" evidence="1">
    <location>
        <begin position="99"/>
        <end position="140"/>
    </location>
</feature>